<evidence type="ECO:0000256" key="4">
    <source>
        <dbReference type="ARBA" id="ARBA00023242"/>
    </source>
</evidence>
<evidence type="ECO:0000256" key="1">
    <source>
        <dbReference type="ARBA" id="ARBA00004123"/>
    </source>
</evidence>
<accession>A0A8J5PUB1</accession>
<dbReference type="EMBL" id="JAELUR010000013">
    <property type="protein sequence ID" value="KAG7424407.1"/>
    <property type="molecule type" value="Genomic_DNA"/>
</dbReference>
<evidence type="ECO:0000256" key="3">
    <source>
        <dbReference type="ARBA" id="ARBA00023155"/>
    </source>
</evidence>
<proteinExistence type="predicted"/>
<evidence type="ECO:0000256" key="2">
    <source>
        <dbReference type="ARBA" id="ARBA00023125"/>
    </source>
</evidence>
<feature type="DNA-binding region" description="Homeobox" evidence="5">
    <location>
        <begin position="95"/>
        <end position="155"/>
    </location>
</feature>
<keyword evidence="2 5" id="KW-0238">DNA-binding</keyword>
<keyword evidence="4 5" id="KW-0539">Nucleus</keyword>
<dbReference type="PANTHER" id="PTHR24208">
    <property type="entry name" value="LIM/HOMEOBOX PROTEIN LHX"/>
    <property type="match status" value="1"/>
</dbReference>
<organism evidence="9 10">
    <name type="scientific">Fusarium oxysporum f. sp. raphani</name>
    <dbReference type="NCBI Taxonomy" id="96318"/>
    <lineage>
        <taxon>Eukaryota</taxon>
        <taxon>Fungi</taxon>
        <taxon>Dikarya</taxon>
        <taxon>Ascomycota</taxon>
        <taxon>Pezizomycotina</taxon>
        <taxon>Sordariomycetes</taxon>
        <taxon>Hypocreomycetidae</taxon>
        <taxon>Hypocreales</taxon>
        <taxon>Nectriaceae</taxon>
        <taxon>Fusarium</taxon>
        <taxon>Fusarium oxysporum species complex</taxon>
    </lineage>
</organism>
<comment type="caution">
    <text evidence="9">The sequence shown here is derived from an EMBL/GenBank/DDBJ whole genome shotgun (WGS) entry which is preliminary data.</text>
</comment>
<protein>
    <submittedName>
        <fullName evidence="9">LIM/homeobox protein Lhx9</fullName>
    </submittedName>
</protein>
<evidence type="ECO:0000256" key="5">
    <source>
        <dbReference type="PROSITE-ProRule" id="PRU00108"/>
    </source>
</evidence>
<gene>
    <name evidence="9" type="primary">lhx9</name>
    <name evidence="9" type="ORF">Forpi1262_v014426</name>
</gene>
<feature type="region of interest" description="Disordered" evidence="7">
    <location>
        <begin position="246"/>
        <end position="266"/>
    </location>
</feature>
<dbReference type="CDD" id="cd00086">
    <property type="entry name" value="homeodomain"/>
    <property type="match status" value="1"/>
</dbReference>
<reference evidence="9" key="1">
    <citation type="submission" date="2021-04" db="EMBL/GenBank/DDBJ databases">
        <title>First draft genome resource for Brassicaceae pathogens Fusarium oxysporum f. sp. raphani and Fusarium oxysporum f. sp. rapae.</title>
        <authorList>
            <person name="Asai S."/>
        </authorList>
    </citation>
    <scope>NUCLEOTIDE SEQUENCE</scope>
    <source>
        <strain evidence="9">Tf1262</strain>
    </source>
</reference>
<comment type="subcellular location">
    <subcellularLocation>
        <location evidence="1 5 6">Nucleus</location>
    </subcellularLocation>
</comment>
<feature type="region of interest" description="Disordered" evidence="7">
    <location>
        <begin position="47"/>
        <end position="95"/>
    </location>
</feature>
<dbReference type="Pfam" id="PF00046">
    <property type="entry name" value="Homeodomain"/>
    <property type="match status" value="1"/>
</dbReference>
<dbReference type="PANTHER" id="PTHR24208:SF166">
    <property type="entry name" value="LIM HOMEOBOX TRANSCRIPTION FACTOR 1 ALPHA, ISOFORM B"/>
    <property type="match status" value="1"/>
</dbReference>
<dbReference type="InterPro" id="IPR050453">
    <property type="entry name" value="LIM_Homeobox_TF"/>
</dbReference>
<dbReference type="GO" id="GO:0000981">
    <property type="term" value="F:DNA-binding transcription factor activity, RNA polymerase II-specific"/>
    <property type="evidence" value="ECO:0007669"/>
    <property type="project" value="TreeGrafter"/>
</dbReference>
<dbReference type="PROSITE" id="PS50071">
    <property type="entry name" value="HOMEOBOX_2"/>
    <property type="match status" value="1"/>
</dbReference>
<evidence type="ECO:0000313" key="9">
    <source>
        <dbReference type="EMBL" id="KAG7424407.1"/>
    </source>
</evidence>
<evidence type="ECO:0000313" key="10">
    <source>
        <dbReference type="Proteomes" id="UP000693942"/>
    </source>
</evidence>
<feature type="domain" description="Homeobox" evidence="8">
    <location>
        <begin position="93"/>
        <end position="154"/>
    </location>
</feature>
<evidence type="ECO:0000259" key="8">
    <source>
        <dbReference type="PROSITE" id="PS50071"/>
    </source>
</evidence>
<dbReference type="Proteomes" id="UP000693942">
    <property type="component" value="Unassembled WGS sequence"/>
</dbReference>
<name>A0A8J5PUB1_FUSOX</name>
<keyword evidence="3 5" id="KW-0371">Homeobox</keyword>
<dbReference type="SMART" id="SM00389">
    <property type="entry name" value="HOX"/>
    <property type="match status" value="1"/>
</dbReference>
<dbReference type="InterPro" id="IPR001356">
    <property type="entry name" value="HD"/>
</dbReference>
<dbReference type="AlphaFoldDB" id="A0A8J5PUB1"/>
<evidence type="ECO:0000256" key="7">
    <source>
        <dbReference type="SAM" id="MobiDB-lite"/>
    </source>
</evidence>
<evidence type="ECO:0000256" key="6">
    <source>
        <dbReference type="RuleBase" id="RU000682"/>
    </source>
</evidence>
<sequence length="305" mass="33745">MKRVKRLTTVDAAYPSHFNLPTSGQPVYESHAEALERYYPPRTSKIVMSSTQHSQGGKVHSSRDGDDEKLNDEDMLDSGENNSARTPGGRTGTRCKRKRFRLTHQQTRFLISEFAKQPQPDAAHCERLSQEISGLSQRQVQVWFQNRRAKLNRLNPADRDRMIAMRAAPEGFDNVQALHSSNRAVHGIDVPMSSSKTSIMQLCALRMLTPLSPDTRSYKTSGLASLMTMRPGLGAMSYGPAGSMTSPSLELSFSPGPSDQSTYDSFPESQELTAHLNNTKGIRLSSSYIDPALIDPINSSLGFPI</sequence>
<dbReference type="GO" id="GO:0000977">
    <property type="term" value="F:RNA polymerase II transcription regulatory region sequence-specific DNA binding"/>
    <property type="evidence" value="ECO:0007669"/>
    <property type="project" value="TreeGrafter"/>
</dbReference>
<dbReference type="GO" id="GO:0005634">
    <property type="term" value="C:nucleus"/>
    <property type="evidence" value="ECO:0007669"/>
    <property type="project" value="UniProtKB-SubCell"/>
</dbReference>